<keyword evidence="5" id="KW-1185">Reference proteome</keyword>
<keyword evidence="1" id="KW-0539">Nucleus</keyword>
<dbReference type="PROSITE" id="PS50048">
    <property type="entry name" value="ZN2_CY6_FUNGAL_2"/>
    <property type="match status" value="1"/>
</dbReference>
<sequence>MSSQMAPDPVETADLQAADYFPFASATVMEVQTPYGARLENAPMIKVTVWRLLNTIVVLGLGIYKAVAAYLGQQTAPTTLDWVIGVLWTVTGYWVSFLEDAQLGPRGRWFFTQDHSGAVLSILTMRTTLPSHPEEVNTASPFQVPRSTIVITHEDDRRDGFAASDQTGGGSAPGFSTANLAASALDLPGGSSEPAPLEIGDVAEARANVTEGSENLGRGEMHDDSGTFETTTSALLNNRGRRAMIACTNCRRRKIKCVTSEEPAQHPCARCTKKGLVCEYIAVDETTTPESPTQPLLLPPYYAAAPAAPYTTPGIPPAGYMSSYAPPQFQAQPAYPANPQSSNYNSARYALPQDNPSGGSLPLNPPHYGGYGTFYATTSATFASDSSGGAAQSLPFWRNIFERYTSWMTPHPGPGT</sequence>
<dbReference type="PANTHER" id="PTHR31668">
    <property type="entry name" value="GLUCOSE TRANSPORT TRANSCRIPTION REGULATOR RGT1-RELATED-RELATED"/>
    <property type="match status" value="1"/>
</dbReference>
<dbReference type="OrthoDB" id="3268450at2759"/>
<dbReference type="GO" id="GO:0000981">
    <property type="term" value="F:DNA-binding transcription factor activity, RNA polymerase II-specific"/>
    <property type="evidence" value="ECO:0007669"/>
    <property type="project" value="InterPro"/>
</dbReference>
<dbReference type="Pfam" id="PF00172">
    <property type="entry name" value="Zn_clus"/>
    <property type="match status" value="1"/>
</dbReference>
<dbReference type="CDD" id="cd00067">
    <property type="entry name" value="GAL4"/>
    <property type="match status" value="1"/>
</dbReference>
<dbReference type="SMART" id="SM00066">
    <property type="entry name" value="GAL4"/>
    <property type="match status" value="1"/>
</dbReference>
<proteinExistence type="predicted"/>
<feature type="domain" description="Zn(2)-C6 fungal-type" evidence="3">
    <location>
        <begin position="246"/>
        <end position="280"/>
    </location>
</feature>
<evidence type="ECO:0000259" key="3">
    <source>
        <dbReference type="PROSITE" id="PS50048"/>
    </source>
</evidence>
<dbReference type="Proteomes" id="UP000623467">
    <property type="component" value="Unassembled WGS sequence"/>
</dbReference>
<comment type="caution">
    <text evidence="4">The sequence shown here is derived from an EMBL/GenBank/DDBJ whole genome shotgun (WGS) entry which is preliminary data.</text>
</comment>
<evidence type="ECO:0000256" key="1">
    <source>
        <dbReference type="ARBA" id="ARBA00023242"/>
    </source>
</evidence>
<dbReference type="InterPro" id="IPR001138">
    <property type="entry name" value="Zn2Cys6_DnaBD"/>
</dbReference>
<gene>
    <name evidence="4" type="ORF">MSAN_02511800</name>
</gene>
<dbReference type="InterPro" id="IPR050797">
    <property type="entry name" value="Carb_Metab_Trans_Reg"/>
</dbReference>
<accession>A0A8H6WQX1</accession>
<organism evidence="4 5">
    <name type="scientific">Mycena sanguinolenta</name>
    <dbReference type="NCBI Taxonomy" id="230812"/>
    <lineage>
        <taxon>Eukaryota</taxon>
        <taxon>Fungi</taxon>
        <taxon>Dikarya</taxon>
        <taxon>Basidiomycota</taxon>
        <taxon>Agaricomycotina</taxon>
        <taxon>Agaricomycetes</taxon>
        <taxon>Agaricomycetidae</taxon>
        <taxon>Agaricales</taxon>
        <taxon>Marasmiineae</taxon>
        <taxon>Mycenaceae</taxon>
        <taxon>Mycena</taxon>
    </lineage>
</organism>
<evidence type="ECO:0000313" key="5">
    <source>
        <dbReference type="Proteomes" id="UP000623467"/>
    </source>
</evidence>
<feature type="compositionally biased region" description="Low complexity" evidence="2">
    <location>
        <begin position="331"/>
        <end position="342"/>
    </location>
</feature>
<dbReference type="EMBL" id="JACAZH010000102">
    <property type="protein sequence ID" value="KAF7326432.1"/>
    <property type="molecule type" value="Genomic_DNA"/>
</dbReference>
<dbReference type="Gene3D" id="4.10.240.10">
    <property type="entry name" value="Zn(2)-C6 fungal-type DNA-binding domain"/>
    <property type="match status" value="1"/>
</dbReference>
<evidence type="ECO:0000313" key="4">
    <source>
        <dbReference type="EMBL" id="KAF7326432.1"/>
    </source>
</evidence>
<dbReference type="GO" id="GO:0008270">
    <property type="term" value="F:zinc ion binding"/>
    <property type="evidence" value="ECO:0007669"/>
    <property type="project" value="InterPro"/>
</dbReference>
<feature type="region of interest" description="Disordered" evidence="2">
    <location>
        <begin position="155"/>
        <end position="175"/>
    </location>
</feature>
<feature type="region of interest" description="Disordered" evidence="2">
    <location>
        <begin position="331"/>
        <end position="363"/>
    </location>
</feature>
<protein>
    <submittedName>
        <fullName evidence="4">C6 finger domain</fullName>
    </submittedName>
</protein>
<evidence type="ECO:0000256" key="2">
    <source>
        <dbReference type="SAM" id="MobiDB-lite"/>
    </source>
</evidence>
<dbReference type="PROSITE" id="PS00463">
    <property type="entry name" value="ZN2_CY6_FUNGAL_1"/>
    <property type="match status" value="1"/>
</dbReference>
<dbReference type="AlphaFoldDB" id="A0A8H6WQX1"/>
<name>A0A8H6WQX1_9AGAR</name>
<dbReference type="InterPro" id="IPR036864">
    <property type="entry name" value="Zn2-C6_fun-type_DNA-bd_sf"/>
</dbReference>
<dbReference type="SUPFAM" id="SSF57701">
    <property type="entry name" value="Zn2/Cys6 DNA-binding domain"/>
    <property type="match status" value="1"/>
</dbReference>
<reference evidence="4" key="1">
    <citation type="submission" date="2020-05" db="EMBL/GenBank/DDBJ databases">
        <title>Mycena genomes resolve the evolution of fungal bioluminescence.</title>
        <authorList>
            <person name="Tsai I.J."/>
        </authorList>
    </citation>
    <scope>NUCLEOTIDE SEQUENCE</scope>
    <source>
        <strain evidence="4">160909Yilan</strain>
    </source>
</reference>